<feature type="transmembrane region" description="Helical" evidence="1">
    <location>
        <begin position="302"/>
        <end position="322"/>
    </location>
</feature>
<dbReference type="InterPro" id="IPR030802">
    <property type="entry name" value="Permease_MalE"/>
</dbReference>
<dbReference type="InterPro" id="IPR058548">
    <property type="entry name" value="MlaB-like_STAS"/>
</dbReference>
<keyword evidence="1" id="KW-1133">Transmembrane helix</keyword>
<reference evidence="4" key="1">
    <citation type="journal article" date="2019" name="Int. J. Syst. Evol. Microbiol.">
        <title>The Global Catalogue of Microorganisms (GCM) 10K type strain sequencing project: providing services to taxonomists for standard genome sequencing and annotation.</title>
        <authorList>
            <consortium name="The Broad Institute Genomics Platform"/>
            <consortium name="The Broad Institute Genome Sequencing Center for Infectious Disease"/>
            <person name="Wu L."/>
            <person name="Ma J."/>
        </authorList>
    </citation>
    <scope>NUCLEOTIDE SEQUENCE [LARGE SCALE GENOMIC DNA]</scope>
    <source>
        <strain evidence="4">NBRC 104970</strain>
    </source>
</reference>
<dbReference type="RefSeq" id="WP_018749100.1">
    <property type="nucleotide sequence ID" value="NZ_BSOZ01000100.1"/>
</dbReference>
<feature type="transmembrane region" description="Helical" evidence="1">
    <location>
        <begin position="343"/>
        <end position="363"/>
    </location>
</feature>
<keyword evidence="3" id="KW-0645">Protease</keyword>
<gene>
    <name evidence="3" type="ORF">GCM10007860_33440</name>
</gene>
<organism evidence="3 4">
    <name type="scientific">Chitiniphilus shinanonensis</name>
    <dbReference type="NCBI Taxonomy" id="553088"/>
    <lineage>
        <taxon>Bacteria</taxon>
        <taxon>Pseudomonadati</taxon>
        <taxon>Pseudomonadota</taxon>
        <taxon>Betaproteobacteria</taxon>
        <taxon>Neisseriales</taxon>
        <taxon>Chitinibacteraceae</taxon>
        <taxon>Chitiniphilus</taxon>
    </lineage>
</organism>
<evidence type="ECO:0000313" key="4">
    <source>
        <dbReference type="Proteomes" id="UP001156836"/>
    </source>
</evidence>
<dbReference type="SUPFAM" id="SSF52091">
    <property type="entry name" value="SpoIIaa-like"/>
    <property type="match status" value="1"/>
</dbReference>
<keyword evidence="4" id="KW-1185">Reference proteome</keyword>
<comment type="caution">
    <text evidence="3">The sequence shown here is derived from an EMBL/GenBank/DDBJ whole genome shotgun (WGS) entry which is preliminary data.</text>
</comment>
<keyword evidence="1" id="KW-0472">Membrane</keyword>
<protein>
    <submittedName>
        <fullName evidence="3">Glycoprotein endopeptidase metalloprotease</fullName>
    </submittedName>
</protein>
<proteinExistence type="predicted"/>
<dbReference type="Pfam" id="PF13466">
    <property type="entry name" value="STAS_2"/>
    <property type="match status" value="1"/>
</dbReference>
<dbReference type="Gene3D" id="3.30.750.24">
    <property type="entry name" value="STAS domain"/>
    <property type="match status" value="1"/>
</dbReference>
<evidence type="ECO:0000313" key="3">
    <source>
        <dbReference type="EMBL" id="GLS06175.1"/>
    </source>
</evidence>
<dbReference type="EMBL" id="BSOZ01000100">
    <property type="protein sequence ID" value="GLS06175.1"/>
    <property type="molecule type" value="Genomic_DNA"/>
</dbReference>
<dbReference type="PANTHER" id="PTHR30188">
    <property type="entry name" value="ABC TRANSPORTER PERMEASE PROTEIN-RELATED"/>
    <property type="match status" value="1"/>
</dbReference>
<name>A0ABQ6BW21_9NEIS</name>
<evidence type="ECO:0000256" key="1">
    <source>
        <dbReference type="SAM" id="Phobius"/>
    </source>
</evidence>
<dbReference type="PANTHER" id="PTHR30188:SF3">
    <property type="entry name" value="ABC TRANSPORTER PERMEASE"/>
    <property type="match status" value="1"/>
</dbReference>
<feature type="domain" description="MlaB-like STAS" evidence="2">
    <location>
        <begin position="20"/>
        <end position="70"/>
    </location>
</feature>
<evidence type="ECO:0000259" key="2">
    <source>
        <dbReference type="Pfam" id="PF13466"/>
    </source>
</evidence>
<feature type="transmembrane region" description="Helical" evidence="1">
    <location>
        <begin position="160"/>
        <end position="177"/>
    </location>
</feature>
<dbReference type="Proteomes" id="UP001156836">
    <property type="component" value="Unassembled WGS sequence"/>
</dbReference>
<keyword evidence="1" id="KW-0812">Transmembrane</keyword>
<dbReference type="InterPro" id="IPR036513">
    <property type="entry name" value="STAS_dom_sf"/>
</dbReference>
<keyword evidence="3" id="KW-0378">Hydrolase</keyword>
<accession>A0ABQ6BW21</accession>
<sequence length="365" mass="38099">MTIDRPAGLDIDSTATPARLTLSGRLDAEHCAALWPRARAALAQGSVVDASAVDYCDGTGAALLFDLIQRGGQVQGLPERFAPLLAELEPERPLTVPRRPTPPRLIARVGLFAAEVGREAHAAISFIGEATAAGFAVLRQPGQLRLGETLRVATSAGADALPIVALIAFLLGVILAFQSAVPMRQFGAELFVANLVGLSLVRELAPLMTAVLLAGRTGAAFAAEIGTMKVNQEIDALVTMGLDPMRFLVLPRLVAVACTVPLLTLFAELIGMFGAALVLIGFGIPMATSASQIMDFVDMSDYLTGLFKSFVFGLGIAGIGCMRGLQTGSGARAVGASATSADVRAIVMLVVADGLFAVAFYYLDW</sequence>
<dbReference type="Pfam" id="PF02405">
    <property type="entry name" value="MlaE"/>
    <property type="match status" value="1"/>
</dbReference>
<dbReference type="GO" id="GO:0008237">
    <property type="term" value="F:metallopeptidase activity"/>
    <property type="evidence" value="ECO:0007669"/>
    <property type="project" value="UniProtKB-KW"/>
</dbReference>
<keyword evidence="3" id="KW-0482">Metalloprotease</keyword>
<feature type="transmembrane region" description="Helical" evidence="1">
    <location>
        <begin position="253"/>
        <end position="282"/>
    </location>
</feature>